<dbReference type="PANTHER" id="PTHR23235:SF120">
    <property type="entry name" value="KRUPPEL-LIKE FACTOR 15"/>
    <property type="match status" value="1"/>
</dbReference>
<dbReference type="SMART" id="SM00355">
    <property type="entry name" value="ZnF_C2H2"/>
    <property type="match status" value="5"/>
</dbReference>
<feature type="region of interest" description="Disordered" evidence="5">
    <location>
        <begin position="1"/>
        <end position="240"/>
    </location>
</feature>
<feature type="compositionally biased region" description="Basic and acidic residues" evidence="5">
    <location>
        <begin position="36"/>
        <end position="45"/>
    </location>
</feature>
<dbReference type="PROSITE" id="PS50157">
    <property type="entry name" value="ZINC_FINGER_C2H2_2"/>
    <property type="match status" value="4"/>
</dbReference>
<name>A0A0F7SLE6_PHARH</name>
<feature type="compositionally biased region" description="Pro residues" evidence="5">
    <location>
        <begin position="421"/>
        <end position="437"/>
    </location>
</feature>
<dbReference type="InterPro" id="IPR036236">
    <property type="entry name" value="Znf_C2H2_sf"/>
</dbReference>
<reference evidence="7" key="1">
    <citation type="submission" date="2014-08" db="EMBL/GenBank/DDBJ databases">
        <authorList>
            <person name="Sharma Rahul"/>
            <person name="Thines Marco"/>
        </authorList>
    </citation>
    <scope>NUCLEOTIDE SEQUENCE</scope>
</reference>
<feature type="compositionally biased region" description="Low complexity" evidence="5">
    <location>
        <begin position="142"/>
        <end position="155"/>
    </location>
</feature>
<dbReference type="AlphaFoldDB" id="A0A0F7SLE6"/>
<feature type="domain" description="C2H2-type" evidence="6">
    <location>
        <begin position="355"/>
        <end position="382"/>
    </location>
</feature>
<feature type="compositionally biased region" description="Polar residues" evidence="5">
    <location>
        <begin position="518"/>
        <end position="534"/>
    </location>
</feature>
<dbReference type="EMBL" id="LN483142">
    <property type="protein sequence ID" value="CED82907.1"/>
    <property type="molecule type" value="Genomic_DNA"/>
</dbReference>
<feature type="compositionally biased region" description="Polar residues" evidence="5">
    <location>
        <begin position="170"/>
        <end position="188"/>
    </location>
</feature>
<dbReference type="Pfam" id="PF00096">
    <property type="entry name" value="zf-C2H2"/>
    <property type="match status" value="3"/>
</dbReference>
<dbReference type="SUPFAM" id="SSF57667">
    <property type="entry name" value="beta-beta-alpha zinc fingers"/>
    <property type="match status" value="3"/>
</dbReference>
<feature type="region of interest" description="Disordered" evidence="5">
    <location>
        <begin position="416"/>
        <end position="481"/>
    </location>
</feature>
<feature type="region of interest" description="Disordered" evidence="5">
    <location>
        <begin position="758"/>
        <end position="807"/>
    </location>
</feature>
<dbReference type="InterPro" id="IPR013087">
    <property type="entry name" value="Znf_C2H2_type"/>
</dbReference>
<dbReference type="PROSITE" id="PS00028">
    <property type="entry name" value="ZINC_FINGER_C2H2_1"/>
    <property type="match status" value="2"/>
</dbReference>
<evidence type="ECO:0000259" key="6">
    <source>
        <dbReference type="PROSITE" id="PS50157"/>
    </source>
</evidence>
<keyword evidence="1" id="KW-0479">Metal-binding</keyword>
<evidence type="ECO:0000256" key="1">
    <source>
        <dbReference type="ARBA" id="ARBA00022723"/>
    </source>
</evidence>
<keyword evidence="3" id="KW-0862">Zinc</keyword>
<feature type="domain" description="C2H2-type" evidence="6">
    <location>
        <begin position="325"/>
        <end position="354"/>
    </location>
</feature>
<evidence type="ECO:0000256" key="4">
    <source>
        <dbReference type="PROSITE-ProRule" id="PRU00042"/>
    </source>
</evidence>
<organism evidence="7">
    <name type="scientific">Phaffia rhodozyma</name>
    <name type="common">Yeast</name>
    <name type="synonym">Xanthophyllomyces dendrorhous</name>
    <dbReference type="NCBI Taxonomy" id="264483"/>
    <lineage>
        <taxon>Eukaryota</taxon>
        <taxon>Fungi</taxon>
        <taxon>Dikarya</taxon>
        <taxon>Basidiomycota</taxon>
        <taxon>Agaricomycotina</taxon>
        <taxon>Tremellomycetes</taxon>
        <taxon>Cystofilobasidiales</taxon>
        <taxon>Mrakiaceae</taxon>
        <taxon>Phaffia</taxon>
    </lineage>
</organism>
<dbReference type="Gene3D" id="3.30.160.60">
    <property type="entry name" value="Classic Zinc Finger"/>
    <property type="match status" value="3"/>
</dbReference>
<evidence type="ECO:0000256" key="5">
    <source>
        <dbReference type="SAM" id="MobiDB-lite"/>
    </source>
</evidence>
<feature type="compositionally biased region" description="Gly residues" evidence="5">
    <location>
        <begin position="93"/>
        <end position="107"/>
    </location>
</feature>
<dbReference type="GO" id="GO:0000978">
    <property type="term" value="F:RNA polymerase II cis-regulatory region sequence-specific DNA binding"/>
    <property type="evidence" value="ECO:0007669"/>
    <property type="project" value="TreeGrafter"/>
</dbReference>
<evidence type="ECO:0000256" key="2">
    <source>
        <dbReference type="ARBA" id="ARBA00022771"/>
    </source>
</evidence>
<feature type="compositionally biased region" description="Polar residues" evidence="5">
    <location>
        <begin position="60"/>
        <end position="71"/>
    </location>
</feature>
<feature type="domain" description="C2H2-type" evidence="6">
    <location>
        <begin position="385"/>
        <end position="414"/>
    </location>
</feature>
<feature type="domain" description="C2H2-type" evidence="6">
    <location>
        <begin position="723"/>
        <end position="750"/>
    </location>
</feature>
<feature type="region of interest" description="Disordered" evidence="5">
    <location>
        <begin position="512"/>
        <end position="534"/>
    </location>
</feature>
<dbReference type="GO" id="GO:0008270">
    <property type="term" value="F:zinc ion binding"/>
    <property type="evidence" value="ECO:0007669"/>
    <property type="project" value="UniProtKB-KW"/>
</dbReference>
<feature type="compositionally biased region" description="Polar residues" evidence="5">
    <location>
        <begin position="761"/>
        <end position="775"/>
    </location>
</feature>
<proteinExistence type="predicted"/>
<keyword evidence="2 4" id="KW-0863">Zinc-finger</keyword>
<accession>A0A0F7SLE6</accession>
<dbReference type="PANTHER" id="PTHR23235">
    <property type="entry name" value="KRUEPPEL-LIKE TRANSCRIPTION FACTOR"/>
    <property type="match status" value="1"/>
</dbReference>
<feature type="region of interest" description="Disordered" evidence="5">
    <location>
        <begin position="278"/>
        <end position="313"/>
    </location>
</feature>
<dbReference type="GO" id="GO:0000981">
    <property type="term" value="F:DNA-binding transcription factor activity, RNA polymerase II-specific"/>
    <property type="evidence" value="ECO:0007669"/>
    <property type="project" value="TreeGrafter"/>
</dbReference>
<evidence type="ECO:0000256" key="3">
    <source>
        <dbReference type="ARBA" id="ARBA00022833"/>
    </source>
</evidence>
<sequence>MSWSQPEDSSTTSQPTATTTTTIEQGEFPAPPWASRLEHLSEEPGRGGATTVESPFKEPSQLQPEHQTNRLSGYVSLGYRSGVSPGMGSYPAGSGGDQAGATGGAGSAGQASPNGIGFPDSEERGAGTGTATEIFPEEGEEVAAPATAASVASAEEVGREGQTQREIETDGQQPPESSTSRNEYSLSANIDAVPSASSNAIRLPSPTLAEEYPSEHYSESTLPSDAMVSDAHQQQQRQQQFELEAHLASIAHSLRVAEEQNNAAMGVQQEEAAAAAVAAEESTSTHPTQGDENRPQKMAKIKGKPVTTQKTRDAGIKRRNVEARFHCTVEGCGSSFTRSHNLSGHLRSHADERPFKCPVCQRGFARQHDCKRHARLHVPSQAQSFPCPNCDRKFARSDGLLQHQNICAFAQTQPAANLQAPSPPSPPTQPAFPPMDPGQPSYSNPEEGHMGENGFEARQSIDSGFDNGVLQGSSAEMGGMGLEMETSGDKEALESAVNEYIRCYPLFRSFRSHDQHDGSPSTLPDGSTDPNQRVYNSPFPAELTPPELLVWLSHSAYPSMAKDPSILRSLGKLMGLPSIADDHPALSTNTNGKRRFEQAMVDPELMRIEEIERTFKDFQAASGGNDHGAFEFDSNIGINEHGGPSESFVDPGPGGDELVESSSGSTPSVAAAGGSKSEITRCNYIQPITGERCMKTFARVFDMRRHVETIHHSSALDPNRPGYVCDGCEKKFSRSDALVRHRRDYCANRKLDQTAVESWGASPSSVDQQLPSGAQPNAEFESPFDGSVNQPEPTEGEDEVVVSEHVA</sequence>
<feature type="region of interest" description="Disordered" evidence="5">
    <location>
        <begin position="641"/>
        <end position="673"/>
    </location>
</feature>
<feature type="compositionally biased region" description="Basic and acidic residues" evidence="5">
    <location>
        <begin position="156"/>
        <end position="168"/>
    </location>
</feature>
<evidence type="ECO:0000313" key="7">
    <source>
        <dbReference type="EMBL" id="CED82907.1"/>
    </source>
</evidence>
<protein>
    <submittedName>
        <fullName evidence="7">FOG: Zn-finger</fullName>
    </submittedName>
</protein>
<feature type="compositionally biased region" description="Low complexity" evidence="5">
    <location>
        <begin position="9"/>
        <end position="22"/>
    </location>
</feature>